<dbReference type="PANTHER" id="PTHR34618:SF1">
    <property type="entry name" value="SECRETED PROTEIN"/>
    <property type="match status" value="1"/>
</dbReference>
<accession>A0A8H5LHH3</accession>
<dbReference type="InterPro" id="IPR021476">
    <property type="entry name" value="Egh16-like"/>
</dbReference>
<evidence type="ECO:0008006" key="4">
    <source>
        <dbReference type="Google" id="ProtNLM"/>
    </source>
</evidence>
<feature type="chain" id="PRO_5034721310" description="Gas1-like protein" evidence="1">
    <location>
        <begin position="23"/>
        <end position="265"/>
    </location>
</feature>
<evidence type="ECO:0000313" key="3">
    <source>
        <dbReference type="Proteomes" id="UP000559256"/>
    </source>
</evidence>
<proteinExistence type="predicted"/>
<keyword evidence="1" id="KW-0732">Signal</keyword>
<feature type="signal peptide" evidence="1">
    <location>
        <begin position="1"/>
        <end position="22"/>
    </location>
</feature>
<dbReference type="AlphaFoldDB" id="A0A8H5LHH3"/>
<evidence type="ECO:0000313" key="2">
    <source>
        <dbReference type="EMBL" id="KAF5357309.1"/>
    </source>
</evidence>
<comment type="caution">
    <text evidence="2">The sequence shown here is derived from an EMBL/GenBank/DDBJ whole genome shotgun (WGS) entry which is preliminary data.</text>
</comment>
<dbReference type="EMBL" id="JAACJM010000052">
    <property type="protein sequence ID" value="KAF5357309.1"/>
    <property type="molecule type" value="Genomic_DNA"/>
</dbReference>
<sequence>MFSKTLSTFALSVLAISVHVNGHTLMTPALGVQGAGARSDVQVLALAGNDKCGKMNVAQNIDTSTPVAAAADGTFTVTATNFNRNRDGSRQLSATMDTTATGNSFNGQVTITQNGDPRPAQLGSDQIVAQLPAGTTCTGGASGNLCLVSFKNDFIAGFGNCVVVSQGAAAAGNAVAAPAPAPVAGAANAAGAAAGKGKGAGLLDGIFGQAKGAQAGSRAARSLLAELTELEARGEPEVLDFLAELEIRGEDLDFVKRGIIEWIWA</sequence>
<gene>
    <name evidence="2" type="ORF">D9758_005897</name>
</gene>
<organism evidence="2 3">
    <name type="scientific">Tetrapyrgos nigripes</name>
    <dbReference type="NCBI Taxonomy" id="182062"/>
    <lineage>
        <taxon>Eukaryota</taxon>
        <taxon>Fungi</taxon>
        <taxon>Dikarya</taxon>
        <taxon>Basidiomycota</taxon>
        <taxon>Agaricomycotina</taxon>
        <taxon>Agaricomycetes</taxon>
        <taxon>Agaricomycetidae</taxon>
        <taxon>Agaricales</taxon>
        <taxon>Marasmiineae</taxon>
        <taxon>Marasmiaceae</taxon>
        <taxon>Tetrapyrgos</taxon>
    </lineage>
</organism>
<dbReference type="Pfam" id="PF11327">
    <property type="entry name" value="Egh16-like"/>
    <property type="match status" value="1"/>
</dbReference>
<keyword evidence="3" id="KW-1185">Reference proteome</keyword>
<dbReference type="PANTHER" id="PTHR34618">
    <property type="entry name" value="SURFACE PROTEIN MAS1, PUTATIVE-RELATED"/>
    <property type="match status" value="1"/>
</dbReference>
<name>A0A8H5LHH3_9AGAR</name>
<dbReference type="OrthoDB" id="3241054at2759"/>
<dbReference type="Proteomes" id="UP000559256">
    <property type="component" value="Unassembled WGS sequence"/>
</dbReference>
<evidence type="ECO:0000256" key="1">
    <source>
        <dbReference type="SAM" id="SignalP"/>
    </source>
</evidence>
<reference evidence="2 3" key="1">
    <citation type="journal article" date="2020" name="ISME J.">
        <title>Uncovering the hidden diversity of litter-decomposition mechanisms in mushroom-forming fungi.</title>
        <authorList>
            <person name="Floudas D."/>
            <person name="Bentzer J."/>
            <person name="Ahren D."/>
            <person name="Johansson T."/>
            <person name="Persson P."/>
            <person name="Tunlid A."/>
        </authorList>
    </citation>
    <scope>NUCLEOTIDE SEQUENCE [LARGE SCALE GENOMIC DNA]</scope>
    <source>
        <strain evidence="2 3">CBS 291.85</strain>
    </source>
</reference>
<protein>
    <recommendedName>
        <fullName evidence="4">Gas1-like protein</fullName>
    </recommendedName>
</protein>